<dbReference type="Proteomes" id="UP000008144">
    <property type="component" value="Chromosome 7"/>
</dbReference>
<keyword evidence="1" id="KW-0732">Signal</keyword>
<dbReference type="Gene3D" id="2.60.120.650">
    <property type="entry name" value="Cupin"/>
    <property type="match status" value="1"/>
</dbReference>
<name>F7BFU9_CIOIN</name>
<dbReference type="EMBL" id="EAAA01002548">
    <property type="status" value="NOT_ANNOTATED_CDS"/>
    <property type="molecule type" value="Genomic_DNA"/>
</dbReference>
<dbReference type="HOGENOM" id="CLU_016785_9_1_1"/>
<evidence type="ECO:0000259" key="2">
    <source>
        <dbReference type="Pfam" id="PF13621"/>
    </source>
</evidence>
<reference evidence="4" key="1">
    <citation type="journal article" date="2002" name="Science">
        <title>The draft genome of Ciona intestinalis: insights into chordate and vertebrate origins.</title>
        <authorList>
            <person name="Dehal P."/>
            <person name="Satou Y."/>
            <person name="Campbell R.K."/>
            <person name="Chapman J."/>
            <person name="Degnan B."/>
            <person name="De Tomaso A."/>
            <person name="Davidson B."/>
            <person name="Di Gregorio A."/>
            <person name="Gelpke M."/>
            <person name="Goodstein D.M."/>
            <person name="Harafuji N."/>
            <person name="Hastings K.E."/>
            <person name="Ho I."/>
            <person name="Hotta K."/>
            <person name="Huang W."/>
            <person name="Kawashima T."/>
            <person name="Lemaire P."/>
            <person name="Martinez D."/>
            <person name="Meinertzhagen I.A."/>
            <person name="Necula S."/>
            <person name="Nonaka M."/>
            <person name="Putnam N."/>
            <person name="Rash S."/>
            <person name="Saiga H."/>
            <person name="Satake M."/>
            <person name="Terry A."/>
            <person name="Yamada L."/>
            <person name="Wang H.G."/>
            <person name="Awazu S."/>
            <person name="Azumi K."/>
            <person name="Boore J."/>
            <person name="Branno M."/>
            <person name="Chin-Bow S."/>
            <person name="DeSantis R."/>
            <person name="Doyle S."/>
            <person name="Francino P."/>
            <person name="Keys D.N."/>
            <person name="Haga S."/>
            <person name="Hayashi H."/>
            <person name="Hino K."/>
            <person name="Imai K.S."/>
            <person name="Inaba K."/>
            <person name="Kano S."/>
            <person name="Kobayashi K."/>
            <person name="Kobayashi M."/>
            <person name="Lee B.I."/>
            <person name="Makabe K.W."/>
            <person name="Manohar C."/>
            <person name="Matassi G."/>
            <person name="Medina M."/>
            <person name="Mochizuki Y."/>
            <person name="Mount S."/>
            <person name="Morishita T."/>
            <person name="Miura S."/>
            <person name="Nakayama A."/>
            <person name="Nishizaka S."/>
            <person name="Nomoto H."/>
            <person name="Ohta F."/>
            <person name="Oishi K."/>
            <person name="Rigoutsos I."/>
            <person name="Sano M."/>
            <person name="Sasaki A."/>
            <person name="Sasakura Y."/>
            <person name="Shoguchi E."/>
            <person name="Shin-i T."/>
            <person name="Spagnuolo A."/>
            <person name="Stainier D."/>
            <person name="Suzuki M.M."/>
            <person name="Tassy O."/>
            <person name="Takatori N."/>
            <person name="Tokuoka M."/>
            <person name="Yagi K."/>
            <person name="Yoshizaki F."/>
            <person name="Wada S."/>
            <person name="Zhang C."/>
            <person name="Hyatt P.D."/>
            <person name="Larimer F."/>
            <person name="Detter C."/>
            <person name="Doggett N."/>
            <person name="Glavina T."/>
            <person name="Hawkins T."/>
            <person name="Richardson P."/>
            <person name="Lucas S."/>
            <person name="Kohara Y."/>
            <person name="Levine M."/>
            <person name="Satoh N."/>
            <person name="Rokhsar D.S."/>
        </authorList>
    </citation>
    <scope>NUCLEOTIDE SEQUENCE [LARGE SCALE GENOMIC DNA]</scope>
</reference>
<keyword evidence="4" id="KW-1185">Reference proteome</keyword>
<sequence length="246" mass="28517">MIFLESMLFRLIAFLMTSSVHCDILFPKDTSTDFVFPPKIRRSTSGVPDGHLRPLGWQRPPEGKVPEITEAPEPKTFWESHVRDKKPLVMRQAINQSSDCFVKWNDKYLKNTYGDVIIEVTKKKPGKIEEPHMMTLKKFLLRYNLEDWYLVSPIPPPMTTEVPAIKSLLCGTFRDFLQEAEMWMSSGGTSSPIHYDQDHNIHCLIAGRKDFIMVHPKFKDRFEMKENKEIGNGYSTIDAEMVNVYD</sequence>
<feature type="chain" id="PRO_5003354082" description="Cupin-like domain-containing protein" evidence="1">
    <location>
        <begin position="23"/>
        <end position="246"/>
    </location>
</feature>
<feature type="domain" description="Cupin-like" evidence="2">
    <location>
        <begin position="74"/>
        <end position="239"/>
    </location>
</feature>
<reference evidence="3" key="4">
    <citation type="submission" date="2025-09" db="UniProtKB">
        <authorList>
            <consortium name="Ensembl"/>
        </authorList>
    </citation>
    <scope>IDENTIFICATION</scope>
</reference>
<dbReference type="SUPFAM" id="SSF51197">
    <property type="entry name" value="Clavaminate synthase-like"/>
    <property type="match status" value="1"/>
</dbReference>
<dbReference type="GeneTree" id="ENSGT00940000170851"/>
<feature type="signal peptide" evidence="1">
    <location>
        <begin position="1"/>
        <end position="22"/>
    </location>
</feature>
<dbReference type="AlphaFoldDB" id="F7BFU9"/>
<accession>F7BFU9</accession>
<dbReference type="FunFam" id="2.60.120.650:FF:000085">
    <property type="entry name" value="Uncharacterized protein"/>
    <property type="match status" value="1"/>
</dbReference>
<evidence type="ECO:0000313" key="3">
    <source>
        <dbReference type="Ensembl" id="ENSCINP00000026696.1"/>
    </source>
</evidence>
<reference evidence="3" key="3">
    <citation type="submission" date="2025-08" db="UniProtKB">
        <authorList>
            <consortium name="Ensembl"/>
        </authorList>
    </citation>
    <scope>IDENTIFICATION</scope>
</reference>
<organism evidence="3 4">
    <name type="scientific">Ciona intestinalis</name>
    <name type="common">Transparent sea squirt</name>
    <name type="synonym">Ascidia intestinalis</name>
    <dbReference type="NCBI Taxonomy" id="7719"/>
    <lineage>
        <taxon>Eukaryota</taxon>
        <taxon>Metazoa</taxon>
        <taxon>Chordata</taxon>
        <taxon>Tunicata</taxon>
        <taxon>Ascidiacea</taxon>
        <taxon>Phlebobranchia</taxon>
        <taxon>Cionidae</taxon>
        <taxon>Ciona</taxon>
    </lineage>
</organism>
<proteinExistence type="predicted"/>
<evidence type="ECO:0000256" key="1">
    <source>
        <dbReference type="SAM" id="SignalP"/>
    </source>
</evidence>
<dbReference type="PANTHER" id="PTHR12461:SF53">
    <property type="entry name" value="JMJC DOMAIN-CONTAINING PROTEIN"/>
    <property type="match status" value="1"/>
</dbReference>
<dbReference type="PANTHER" id="PTHR12461">
    <property type="entry name" value="HYPOXIA-INDUCIBLE FACTOR 1 ALPHA INHIBITOR-RELATED"/>
    <property type="match status" value="1"/>
</dbReference>
<dbReference type="GO" id="GO:0016706">
    <property type="term" value="F:2-oxoglutarate-dependent dioxygenase activity"/>
    <property type="evidence" value="ECO:0000318"/>
    <property type="project" value="GO_Central"/>
</dbReference>
<protein>
    <recommendedName>
        <fullName evidence="2">Cupin-like domain-containing protein</fullName>
    </recommendedName>
</protein>
<dbReference type="InterPro" id="IPR041667">
    <property type="entry name" value="Cupin_8"/>
</dbReference>
<evidence type="ECO:0000313" key="4">
    <source>
        <dbReference type="Proteomes" id="UP000008144"/>
    </source>
</evidence>
<dbReference type="Ensembl" id="ENSCINT00000026942.1">
    <property type="protein sequence ID" value="ENSCINP00000026696.1"/>
    <property type="gene ID" value="ENSCING00000014866.2"/>
</dbReference>
<dbReference type="Pfam" id="PF13621">
    <property type="entry name" value="Cupin_8"/>
    <property type="match status" value="1"/>
</dbReference>
<dbReference type="OMA" id="HTTHEMM"/>
<dbReference type="STRING" id="7719.ENSCINP00000026696"/>
<dbReference type="InParanoid" id="F7BFU9"/>
<reference evidence="3" key="2">
    <citation type="journal article" date="2008" name="Genome Biol.">
        <title>Improved genome assembly and evidence-based global gene model set for the chordate Ciona intestinalis: new insight into intron and operon populations.</title>
        <authorList>
            <person name="Satou Y."/>
            <person name="Mineta K."/>
            <person name="Ogasawara M."/>
            <person name="Sasakura Y."/>
            <person name="Shoguchi E."/>
            <person name="Ueno K."/>
            <person name="Yamada L."/>
            <person name="Matsumoto J."/>
            <person name="Wasserscheid J."/>
            <person name="Dewar K."/>
            <person name="Wiley G.B."/>
            <person name="Macmil S.L."/>
            <person name="Roe B.A."/>
            <person name="Zeller R.W."/>
            <person name="Hastings K.E."/>
            <person name="Lemaire P."/>
            <person name="Lindquist E."/>
            <person name="Endo T."/>
            <person name="Hotta K."/>
            <person name="Inaba K."/>
        </authorList>
    </citation>
    <scope>NUCLEOTIDE SEQUENCE [LARGE SCALE GENOMIC DNA]</scope>
    <source>
        <strain evidence="3">wild type</strain>
    </source>
</reference>